<dbReference type="PANTHER" id="PTHR30561">
    <property type="entry name" value="SMR FAMILY PROTON-DEPENDENT DRUG EFFLUX TRANSPORTER SUGE"/>
    <property type="match status" value="1"/>
</dbReference>
<evidence type="ECO:0000313" key="9">
    <source>
        <dbReference type="Proteomes" id="UP000198647"/>
    </source>
</evidence>
<feature type="transmembrane region" description="Helical" evidence="7">
    <location>
        <begin position="58"/>
        <end position="77"/>
    </location>
</feature>
<name>A0A1H3F8V9_9BACI</name>
<dbReference type="RefSeq" id="WP_093106865.1">
    <property type="nucleotide sequence ID" value="NZ_FNOS01000003.1"/>
</dbReference>
<organism evidence="8 9">
    <name type="scientific">Salimicrobium album</name>
    <dbReference type="NCBI Taxonomy" id="50717"/>
    <lineage>
        <taxon>Bacteria</taxon>
        <taxon>Bacillati</taxon>
        <taxon>Bacillota</taxon>
        <taxon>Bacilli</taxon>
        <taxon>Bacillales</taxon>
        <taxon>Bacillaceae</taxon>
        <taxon>Salimicrobium</taxon>
    </lineage>
</organism>
<dbReference type="PANTHER" id="PTHR30561:SF7">
    <property type="entry name" value="GUANIDINIUM EFFLUX SYSTEM SUBUNIT GDNC-RELATED"/>
    <property type="match status" value="1"/>
</dbReference>
<keyword evidence="4 7" id="KW-1133">Transmembrane helix</keyword>
<keyword evidence="9" id="KW-1185">Reference proteome</keyword>
<dbReference type="Pfam" id="PF00893">
    <property type="entry name" value="Multi_Drug_Res"/>
    <property type="match status" value="1"/>
</dbReference>
<comment type="caution">
    <text evidence="8">The sequence shown here is derived from an EMBL/GenBank/DDBJ whole genome shotgun (WGS) entry which is preliminary data.</text>
</comment>
<evidence type="ECO:0000256" key="4">
    <source>
        <dbReference type="ARBA" id="ARBA00022989"/>
    </source>
</evidence>
<sequence>MSIHWFKVIIAGLFEIGWVIGLKHADSVLEWTGTVIAIVVSFYYLIMAGQKLPAGTAYAVFVGIGTVGTVLSGMLFFGEAASVGKVLMISLLLTGIIGLKMVTPEEDA</sequence>
<dbReference type="InterPro" id="IPR037185">
    <property type="entry name" value="EmrE-like"/>
</dbReference>
<feature type="transmembrane region" description="Helical" evidence="7">
    <location>
        <begin position="5"/>
        <end position="22"/>
    </location>
</feature>
<comment type="similarity">
    <text evidence="6">Belongs to the drug/metabolite transporter (DMT) superfamily. Small multidrug resistance (SMR) (TC 2.A.7.1) family.</text>
</comment>
<evidence type="ECO:0000256" key="6">
    <source>
        <dbReference type="RuleBase" id="RU003942"/>
    </source>
</evidence>
<evidence type="ECO:0000256" key="1">
    <source>
        <dbReference type="ARBA" id="ARBA00004651"/>
    </source>
</evidence>
<dbReference type="SUPFAM" id="SSF103481">
    <property type="entry name" value="Multidrug resistance efflux transporter EmrE"/>
    <property type="match status" value="1"/>
</dbReference>
<evidence type="ECO:0000256" key="3">
    <source>
        <dbReference type="ARBA" id="ARBA00022692"/>
    </source>
</evidence>
<evidence type="ECO:0000256" key="7">
    <source>
        <dbReference type="SAM" id="Phobius"/>
    </source>
</evidence>
<accession>A0A1H3F8V9</accession>
<keyword evidence="5 7" id="KW-0472">Membrane</keyword>
<dbReference type="InterPro" id="IPR045324">
    <property type="entry name" value="Small_multidrug_res"/>
</dbReference>
<dbReference type="Gene3D" id="1.10.3730.20">
    <property type="match status" value="1"/>
</dbReference>
<comment type="subcellular location">
    <subcellularLocation>
        <location evidence="1 6">Cell membrane</location>
        <topology evidence="1 6">Multi-pass membrane protein</topology>
    </subcellularLocation>
</comment>
<dbReference type="InterPro" id="IPR000390">
    <property type="entry name" value="Small_drug/metabolite_transptr"/>
</dbReference>
<keyword evidence="2" id="KW-1003">Cell membrane</keyword>
<evidence type="ECO:0000256" key="2">
    <source>
        <dbReference type="ARBA" id="ARBA00022475"/>
    </source>
</evidence>
<dbReference type="EMBL" id="FNOS01000003">
    <property type="protein sequence ID" value="SDX86579.1"/>
    <property type="molecule type" value="Genomic_DNA"/>
</dbReference>
<proteinExistence type="inferred from homology"/>
<feature type="transmembrane region" description="Helical" evidence="7">
    <location>
        <begin position="28"/>
        <end position="46"/>
    </location>
</feature>
<reference evidence="8 9" key="1">
    <citation type="submission" date="2016-10" db="EMBL/GenBank/DDBJ databases">
        <authorList>
            <person name="Varghese N."/>
            <person name="Submissions S."/>
        </authorList>
    </citation>
    <scope>NUCLEOTIDE SEQUENCE [LARGE SCALE GENOMIC DNA]</scope>
    <source>
        <strain evidence="8 9">DSM 20748</strain>
    </source>
</reference>
<evidence type="ECO:0000313" key="8">
    <source>
        <dbReference type="EMBL" id="SDX86579.1"/>
    </source>
</evidence>
<keyword evidence="3 6" id="KW-0812">Transmembrane</keyword>
<dbReference type="Proteomes" id="UP000198647">
    <property type="component" value="Unassembled WGS sequence"/>
</dbReference>
<evidence type="ECO:0000256" key="5">
    <source>
        <dbReference type="ARBA" id="ARBA00023136"/>
    </source>
</evidence>
<protein>
    <submittedName>
        <fullName evidence="8">Paired small multidrug resistance pump</fullName>
    </submittedName>
</protein>
<gene>
    <name evidence="8" type="ORF">SAMN04488081_1540</name>
</gene>